<gene>
    <name evidence="2" type="ORF">NDU88_006912</name>
</gene>
<dbReference type="EMBL" id="JANPWB010000015">
    <property type="protein sequence ID" value="KAJ1093821.1"/>
    <property type="molecule type" value="Genomic_DNA"/>
</dbReference>
<feature type="region of interest" description="Disordered" evidence="1">
    <location>
        <begin position="18"/>
        <end position="46"/>
    </location>
</feature>
<organism evidence="2 3">
    <name type="scientific">Pleurodeles waltl</name>
    <name type="common">Iberian ribbed newt</name>
    <dbReference type="NCBI Taxonomy" id="8319"/>
    <lineage>
        <taxon>Eukaryota</taxon>
        <taxon>Metazoa</taxon>
        <taxon>Chordata</taxon>
        <taxon>Craniata</taxon>
        <taxon>Vertebrata</taxon>
        <taxon>Euteleostomi</taxon>
        <taxon>Amphibia</taxon>
        <taxon>Batrachia</taxon>
        <taxon>Caudata</taxon>
        <taxon>Salamandroidea</taxon>
        <taxon>Salamandridae</taxon>
        <taxon>Pleurodelinae</taxon>
        <taxon>Pleurodeles</taxon>
    </lineage>
</organism>
<proteinExistence type="predicted"/>
<sequence length="124" mass="13920">MSLLQVMQDKRFPVIRSQAGASFEDSTRNTHPKEKVRDGPLPAAPGSMRRVADGMSGTWFPPLGLRQFVLVWCQSGGLRAVFPSDFVTAQGPAYVWKRFTVHQLQDPERVNLHSAGKLKRFTTH</sequence>
<accession>A0AAV7LR09</accession>
<protein>
    <submittedName>
        <fullName evidence="2">Uncharacterized protein</fullName>
    </submittedName>
</protein>
<evidence type="ECO:0000313" key="3">
    <source>
        <dbReference type="Proteomes" id="UP001066276"/>
    </source>
</evidence>
<comment type="caution">
    <text evidence="2">The sequence shown here is derived from an EMBL/GenBank/DDBJ whole genome shotgun (WGS) entry which is preliminary data.</text>
</comment>
<dbReference type="Proteomes" id="UP001066276">
    <property type="component" value="Chromosome 11"/>
</dbReference>
<keyword evidence="3" id="KW-1185">Reference proteome</keyword>
<feature type="compositionally biased region" description="Basic and acidic residues" evidence="1">
    <location>
        <begin position="25"/>
        <end position="38"/>
    </location>
</feature>
<name>A0AAV7LR09_PLEWA</name>
<evidence type="ECO:0000256" key="1">
    <source>
        <dbReference type="SAM" id="MobiDB-lite"/>
    </source>
</evidence>
<dbReference type="AlphaFoldDB" id="A0AAV7LR09"/>
<reference evidence="2" key="1">
    <citation type="journal article" date="2022" name="bioRxiv">
        <title>Sequencing and chromosome-scale assembly of the giantPleurodeles waltlgenome.</title>
        <authorList>
            <person name="Brown T."/>
            <person name="Elewa A."/>
            <person name="Iarovenko S."/>
            <person name="Subramanian E."/>
            <person name="Araus A.J."/>
            <person name="Petzold A."/>
            <person name="Susuki M."/>
            <person name="Suzuki K.-i.T."/>
            <person name="Hayashi T."/>
            <person name="Toyoda A."/>
            <person name="Oliveira C."/>
            <person name="Osipova E."/>
            <person name="Leigh N.D."/>
            <person name="Simon A."/>
            <person name="Yun M.H."/>
        </authorList>
    </citation>
    <scope>NUCLEOTIDE SEQUENCE</scope>
    <source>
        <strain evidence="2">20211129_DDA</strain>
        <tissue evidence="2">Liver</tissue>
    </source>
</reference>
<evidence type="ECO:0000313" key="2">
    <source>
        <dbReference type="EMBL" id="KAJ1093821.1"/>
    </source>
</evidence>